<feature type="signal peptide" evidence="1">
    <location>
        <begin position="1"/>
        <end position="18"/>
    </location>
</feature>
<gene>
    <name evidence="3" type="ORF">D3H55_15770</name>
</gene>
<sequence length="370" mass="41880">MKKVNRLFFILICFFLLASCSGNLPENNGNEQSESAEEQPVGQEKEILPLIMKEDAFIKVIDWIDSEKILILSKGENGNQLLQYNLFTGDQKVLYEDPEYIVDAQVGPDRNRILVHTAPLTYSAAVTVIDLNGKVLFQESIESYEIAFEWNEDNADLLFITSFAEDWSFKTMLADISKDTLNEVAAPQPFIKWQNDNSFLYQDWPEESISLSAPLYSRNLYSEESALVQEGTIHFDSMTPYILSVSLAEGTEGTGIYEFITKDGTISSSFSQPLLSSYSNWVIPYYDKIDTEAEFVSLSAVKSVPADTYQDKFTLERWNIKTGEREELMTGMENQPLQCSPNGEYCLTGYELKTAVDLSSKEAKDVIILE</sequence>
<dbReference type="Pfam" id="PF21101">
    <property type="entry name" value="YqgU"/>
    <property type="match status" value="1"/>
</dbReference>
<feature type="chain" id="PRO_5038481404" description="YqgU-like 6-bladed beta-propeller domain-containing protein" evidence="1">
    <location>
        <begin position="19"/>
        <end position="370"/>
    </location>
</feature>
<evidence type="ECO:0000259" key="2">
    <source>
        <dbReference type="Pfam" id="PF21101"/>
    </source>
</evidence>
<keyword evidence="4" id="KW-1185">Reference proteome</keyword>
<dbReference type="EMBL" id="QXIR01000023">
    <property type="protein sequence ID" value="RIW31065.1"/>
    <property type="molecule type" value="Genomic_DNA"/>
</dbReference>
<comment type="caution">
    <text evidence="3">The sequence shown here is derived from an EMBL/GenBank/DDBJ whole genome shotgun (WGS) entry which is preliminary data.</text>
</comment>
<dbReference type="Proteomes" id="UP000265801">
    <property type="component" value="Unassembled WGS sequence"/>
</dbReference>
<dbReference type="InterPro" id="IPR048421">
    <property type="entry name" value="YqgU_beta-prop"/>
</dbReference>
<proteinExistence type="predicted"/>
<dbReference type="OrthoDB" id="2168335at2"/>
<evidence type="ECO:0000313" key="3">
    <source>
        <dbReference type="EMBL" id="RIW31065.1"/>
    </source>
</evidence>
<name>A0A3A1QTS0_9BACI</name>
<accession>A0A3A1QTS0</accession>
<dbReference type="RefSeq" id="WP_119548283.1">
    <property type="nucleotide sequence ID" value="NZ_QXIR01000023.1"/>
</dbReference>
<organism evidence="3 4">
    <name type="scientific">Bacillus salacetis</name>
    <dbReference type="NCBI Taxonomy" id="2315464"/>
    <lineage>
        <taxon>Bacteria</taxon>
        <taxon>Bacillati</taxon>
        <taxon>Bacillota</taxon>
        <taxon>Bacilli</taxon>
        <taxon>Bacillales</taxon>
        <taxon>Bacillaceae</taxon>
        <taxon>Bacillus</taxon>
    </lineage>
</organism>
<feature type="domain" description="YqgU-like 6-bladed beta-propeller" evidence="2">
    <location>
        <begin position="85"/>
        <end position="349"/>
    </location>
</feature>
<dbReference type="PROSITE" id="PS51257">
    <property type="entry name" value="PROKAR_LIPOPROTEIN"/>
    <property type="match status" value="1"/>
</dbReference>
<dbReference type="AlphaFoldDB" id="A0A3A1QTS0"/>
<reference evidence="3 4" key="1">
    <citation type="submission" date="2018-09" db="EMBL/GenBank/DDBJ databases">
        <title>Bacillus saliacetes sp. nov., isolated from Thai shrimp paste (Ka-pi).</title>
        <authorList>
            <person name="Daroonpunt R."/>
            <person name="Tanasupawat S."/>
            <person name="Yiamsombut S."/>
        </authorList>
    </citation>
    <scope>NUCLEOTIDE SEQUENCE [LARGE SCALE GENOMIC DNA]</scope>
    <source>
        <strain evidence="3 4">SKP7-4</strain>
    </source>
</reference>
<evidence type="ECO:0000256" key="1">
    <source>
        <dbReference type="SAM" id="SignalP"/>
    </source>
</evidence>
<protein>
    <recommendedName>
        <fullName evidence="2">YqgU-like 6-bladed beta-propeller domain-containing protein</fullName>
    </recommendedName>
</protein>
<keyword evidence="1" id="KW-0732">Signal</keyword>
<dbReference type="SUPFAM" id="SSF69322">
    <property type="entry name" value="Tricorn protease domain 2"/>
    <property type="match status" value="1"/>
</dbReference>
<evidence type="ECO:0000313" key="4">
    <source>
        <dbReference type="Proteomes" id="UP000265801"/>
    </source>
</evidence>